<evidence type="ECO:0000256" key="1">
    <source>
        <dbReference type="SAM" id="SignalP"/>
    </source>
</evidence>
<feature type="chain" id="PRO_5036744656" evidence="1">
    <location>
        <begin position="26"/>
        <end position="84"/>
    </location>
</feature>
<reference evidence="2" key="1">
    <citation type="journal article" date="2014" name="Int. J. Syst. Evol. Microbiol.">
        <title>Complete genome sequence of Corynebacterium casei LMG S-19264T (=DSM 44701T), isolated from a smear-ripened cheese.</title>
        <authorList>
            <consortium name="US DOE Joint Genome Institute (JGI-PGF)"/>
            <person name="Walter F."/>
            <person name="Albersmeier A."/>
            <person name="Kalinowski J."/>
            <person name="Ruckert C."/>
        </authorList>
    </citation>
    <scope>NUCLEOTIDE SEQUENCE</scope>
    <source>
        <strain evidence="2">CGMCC 1.12919</strain>
    </source>
</reference>
<dbReference type="RefSeq" id="WP_188611367.1">
    <property type="nucleotide sequence ID" value="NZ_BMGG01000008.1"/>
</dbReference>
<sequence length="84" mass="9314">MKHVVVASLAAFSAAALGLSQPAFAETTIVKKHYDDMGERKVIIKKHHSWGEGPSRKVVIKRGMSDPETTGSVRVKKVIRHEDY</sequence>
<comment type="caution">
    <text evidence="2">The sequence shown here is derived from an EMBL/GenBank/DDBJ whole genome shotgun (WGS) entry which is preliminary data.</text>
</comment>
<dbReference type="EMBL" id="BMGG01000008">
    <property type="protein sequence ID" value="GGC81697.1"/>
    <property type="molecule type" value="Genomic_DNA"/>
</dbReference>
<name>A0A916XM01_9HYPH</name>
<feature type="signal peptide" evidence="1">
    <location>
        <begin position="1"/>
        <end position="25"/>
    </location>
</feature>
<dbReference type="Proteomes" id="UP000637002">
    <property type="component" value="Unassembled WGS sequence"/>
</dbReference>
<protein>
    <submittedName>
        <fullName evidence="2">Uncharacterized protein</fullName>
    </submittedName>
</protein>
<evidence type="ECO:0000313" key="2">
    <source>
        <dbReference type="EMBL" id="GGC81697.1"/>
    </source>
</evidence>
<accession>A0A916XM01</accession>
<keyword evidence="3" id="KW-1185">Reference proteome</keyword>
<dbReference type="AlphaFoldDB" id="A0A916XM01"/>
<keyword evidence="1" id="KW-0732">Signal</keyword>
<reference evidence="2" key="2">
    <citation type="submission" date="2020-09" db="EMBL/GenBank/DDBJ databases">
        <authorList>
            <person name="Sun Q."/>
            <person name="Zhou Y."/>
        </authorList>
    </citation>
    <scope>NUCLEOTIDE SEQUENCE</scope>
    <source>
        <strain evidence="2">CGMCC 1.12919</strain>
    </source>
</reference>
<organism evidence="2 3">
    <name type="scientific">Chelatococcus reniformis</name>
    <dbReference type="NCBI Taxonomy" id="1494448"/>
    <lineage>
        <taxon>Bacteria</taxon>
        <taxon>Pseudomonadati</taxon>
        <taxon>Pseudomonadota</taxon>
        <taxon>Alphaproteobacteria</taxon>
        <taxon>Hyphomicrobiales</taxon>
        <taxon>Chelatococcaceae</taxon>
        <taxon>Chelatococcus</taxon>
    </lineage>
</organism>
<gene>
    <name evidence="2" type="ORF">GCM10010994_44580</name>
</gene>
<proteinExistence type="predicted"/>
<evidence type="ECO:0000313" key="3">
    <source>
        <dbReference type="Proteomes" id="UP000637002"/>
    </source>
</evidence>